<name>A0A7D9CZ58_DEKBR</name>
<dbReference type="PROSITE" id="PS00571">
    <property type="entry name" value="AMIDASES"/>
    <property type="match status" value="1"/>
</dbReference>
<dbReference type="Pfam" id="PF01425">
    <property type="entry name" value="Amidase"/>
    <property type="match status" value="1"/>
</dbReference>
<gene>
    <name evidence="3" type="ORF">DEBR0S5_00188G</name>
</gene>
<dbReference type="Proteomes" id="UP000478008">
    <property type="component" value="Unassembled WGS sequence"/>
</dbReference>
<dbReference type="SUPFAM" id="SSF75304">
    <property type="entry name" value="Amidase signature (AS) enzymes"/>
    <property type="match status" value="1"/>
</dbReference>
<keyword evidence="4" id="KW-1185">Reference proteome</keyword>
<accession>A0A7D9CZ58</accession>
<dbReference type="PANTHER" id="PTHR11895">
    <property type="entry name" value="TRANSAMIDASE"/>
    <property type="match status" value="1"/>
</dbReference>
<dbReference type="Gene3D" id="3.90.1300.10">
    <property type="entry name" value="Amidase signature (AS) domain"/>
    <property type="match status" value="1"/>
</dbReference>
<dbReference type="InterPro" id="IPR000120">
    <property type="entry name" value="Amidase"/>
</dbReference>
<dbReference type="PANTHER" id="PTHR11895:SF170">
    <property type="entry name" value="AMIDASE"/>
    <property type="match status" value="1"/>
</dbReference>
<reference evidence="3 4" key="1">
    <citation type="submission" date="2019-07" db="EMBL/GenBank/DDBJ databases">
        <authorList>
            <person name="Friedrich A."/>
            <person name="Schacherer J."/>
        </authorList>
    </citation>
    <scope>NUCLEOTIDE SEQUENCE [LARGE SCALE GENOMIC DNA]</scope>
</reference>
<evidence type="ECO:0000259" key="2">
    <source>
        <dbReference type="Pfam" id="PF01425"/>
    </source>
</evidence>
<evidence type="ECO:0000313" key="3">
    <source>
        <dbReference type="EMBL" id="VUG19335.1"/>
    </source>
</evidence>
<feature type="domain" description="Amidase" evidence="2">
    <location>
        <begin position="98"/>
        <end position="432"/>
    </location>
</feature>
<evidence type="ECO:0000313" key="4">
    <source>
        <dbReference type="Proteomes" id="UP000478008"/>
    </source>
</evidence>
<comment type="similarity">
    <text evidence="1">Belongs to the amidase family.</text>
</comment>
<dbReference type="InterPro" id="IPR023631">
    <property type="entry name" value="Amidase_dom"/>
</dbReference>
<evidence type="ECO:0000256" key="1">
    <source>
        <dbReference type="ARBA" id="ARBA00009199"/>
    </source>
</evidence>
<dbReference type="EMBL" id="CABFWN010000005">
    <property type="protein sequence ID" value="VUG19335.1"/>
    <property type="molecule type" value="Genomic_DNA"/>
</dbReference>
<sequence>MSLVSLEIDPDSKVTADDVRAQTKKIGINVNEADISDFQIMLSALDKSAKKLEAMPDFFQPTDLERFPRENVHLATKEENVSNAWAYKYTIEDKKPELSKSRPLAGKTFCLKDCVQVSGVPQVLGTRAFKPWVPEADATVVTRILEAGAKIVGNATCEDQCSTTCSNSSAIGNIDNPYGKGHSAGGSSSGCAYLVSTDVVDMAIGADQGGSIRIPSAHCGLVGLKPTYGLVPYTGISQLETNIDHAGPMTKTVSDNAILLKVIAGQDGFDDRQNGAPMVEEVPDFYRDMLSSTVTGMKIGILKEALELPSMTEEVKDKFSETIDKFKKLGVDVVEVSIPEHQYAGEIWMVGQRIAGLMNKMGTETGRMILGSTKYQKHTIPLTQEQFDNSPVNVRNNIINGLYLIENYPGLYTKSTNLCIKIRKAYTEALKHVMPL</sequence>
<dbReference type="InterPro" id="IPR020556">
    <property type="entry name" value="Amidase_CS"/>
</dbReference>
<proteinExistence type="inferred from homology"/>
<dbReference type="GO" id="GO:0003824">
    <property type="term" value="F:catalytic activity"/>
    <property type="evidence" value="ECO:0007669"/>
    <property type="project" value="InterPro"/>
</dbReference>
<organism evidence="3 4">
    <name type="scientific">Dekkera bruxellensis</name>
    <name type="common">Brettanomyces custersii</name>
    <dbReference type="NCBI Taxonomy" id="5007"/>
    <lineage>
        <taxon>Eukaryota</taxon>
        <taxon>Fungi</taxon>
        <taxon>Dikarya</taxon>
        <taxon>Ascomycota</taxon>
        <taxon>Saccharomycotina</taxon>
        <taxon>Pichiomycetes</taxon>
        <taxon>Pichiales</taxon>
        <taxon>Pichiaceae</taxon>
        <taxon>Brettanomyces</taxon>
    </lineage>
</organism>
<protein>
    <submittedName>
        <fullName evidence="3">DEBR0S5_00188g1_1</fullName>
    </submittedName>
</protein>
<dbReference type="InterPro" id="IPR036928">
    <property type="entry name" value="AS_sf"/>
</dbReference>
<dbReference type="AlphaFoldDB" id="A0A7D9CZ58"/>